<keyword evidence="3" id="KW-1185">Reference proteome</keyword>
<evidence type="ECO:0000259" key="1">
    <source>
        <dbReference type="Pfam" id="PF01936"/>
    </source>
</evidence>
<name>A0A366RRT2_9HYPO</name>
<dbReference type="EMBL" id="QKXC01000113">
    <property type="protein sequence ID" value="RBR19552.1"/>
    <property type="molecule type" value="Genomic_DNA"/>
</dbReference>
<dbReference type="AlphaFoldDB" id="A0A366RRT2"/>
<dbReference type="GO" id="GO:0004540">
    <property type="term" value="F:RNA nuclease activity"/>
    <property type="evidence" value="ECO:0007669"/>
    <property type="project" value="InterPro"/>
</dbReference>
<feature type="domain" description="NYN" evidence="1">
    <location>
        <begin position="25"/>
        <end position="175"/>
    </location>
</feature>
<dbReference type="GeneID" id="41994988"/>
<accession>A0A366RRT2</accession>
<dbReference type="RefSeq" id="XP_031016244.1">
    <property type="nucleotide sequence ID" value="XM_031159692.1"/>
</dbReference>
<reference evidence="2 3" key="1">
    <citation type="submission" date="2018-06" db="EMBL/GenBank/DDBJ databases">
        <title>Fusarium incarnatum-equiseti species complex species 28.</title>
        <authorList>
            <person name="Gardiner D.M."/>
        </authorList>
    </citation>
    <scope>NUCLEOTIDE SEQUENCE [LARGE SCALE GENOMIC DNA]</scope>
    <source>
        <strain evidence="2 3">FIESC_28</strain>
    </source>
</reference>
<dbReference type="InterPro" id="IPR021139">
    <property type="entry name" value="NYN"/>
</dbReference>
<gene>
    <name evidence="2" type="ORF">FIESC28_05547</name>
</gene>
<protein>
    <recommendedName>
        <fullName evidence="1">NYN domain-containing protein</fullName>
    </recommendedName>
</protein>
<evidence type="ECO:0000313" key="2">
    <source>
        <dbReference type="EMBL" id="RBR19552.1"/>
    </source>
</evidence>
<sequence length="298" mass="34524">MSTTSESSVSSESIYTTPEGFRFAYVYVDESNLSIQGGKEWAKRHPESPNHHPNWQYDLSVLVDRIEDGLGFNEDDDNQIYFRLYGSDIQPLKKGFRARSRHVFEVMEFQRSKFDGREKQVDTSLVVDMVHRATSYMHLGFKCTFAFVSGDADMIPAAVTASECGFNVHIWSWKNSLSNTFREIWNTEEGKGATEGLISLHYLDDHLNDITMGFSEKSSESTVPVVQRCRWREYCNKRDRCNRHHTDEEKNFFSSGKAQNEVQSRGWFSHAVPIREIEDEVYERRWLRTALKIGGKTD</sequence>
<dbReference type="Pfam" id="PF01936">
    <property type="entry name" value="NYN"/>
    <property type="match status" value="1"/>
</dbReference>
<evidence type="ECO:0000313" key="3">
    <source>
        <dbReference type="Proteomes" id="UP000253153"/>
    </source>
</evidence>
<dbReference type="OrthoDB" id="2311180at2759"/>
<comment type="caution">
    <text evidence="2">The sequence shown here is derived from an EMBL/GenBank/DDBJ whole genome shotgun (WGS) entry which is preliminary data.</text>
</comment>
<organism evidence="2 3">
    <name type="scientific">Fusarium coffeatum</name>
    <dbReference type="NCBI Taxonomy" id="231269"/>
    <lineage>
        <taxon>Eukaryota</taxon>
        <taxon>Fungi</taxon>
        <taxon>Dikarya</taxon>
        <taxon>Ascomycota</taxon>
        <taxon>Pezizomycotina</taxon>
        <taxon>Sordariomycetes</taxon>
        <taxon>Hypocreomycetidae</taxon>
        <taxon>Hypocreales</taxon>
        <taxon>Nectriaceae</taxon>
        <taxon>Fusarium</taxon>
        <taxon>Fusarium incarnatum-equiseti species complex</taxon>
    </lineage>
</organism>
<dbReference type="Gene3D" id="3.40.50.1010">
    <property type="entry name" value="5'-nuclease"/>
    <property type="match status" value="1"/>
</dbReference>
<proteinExistence type="predicted"/>
<dbReference type="Proteomes" id="UP000253153">
    <property type="component" value="Unassembled WGS sequence"/>
</dbReference>